<dbReference type="Proteomes" id="UP000028725">
    <property type="component" value="Unassembled WGS sequence"/>
</dbReference>
<dbReference type="AlphaFoldDB" id="A0A085WSX9"/>
<accession>A0A085WSX9</accession>
<feature type="region of interest" description="Disordered" evidence="1">
    <location>
        <begin position="1"/>
        <end position="38"/>
    </location>
</feature>
<dbReference type="STRING" id="394096.DB31_5834"/>
<evidence type="ECO:0000256" key="1">
    <source>
        <dbReference type="SAM" id="MobiDB-lite"/>
    </source>
</evidence>
<proteinExistence type="predicted"/>
<keyword evidence="3" id="KW-1185">Reference proteome</keyword>
<reference evidence="2 3" key="1">
    <citation type="submission" date="2014-04" db="EMBL/GenBank/DDBJ databases">
        <title>Genome assembly of Hyalangium minutum DSM 14724.</title>
        <authorList>
            <person name="Sharma G."/>
            <person name="Subramanian S."/>
        </authorList>
    </citation>
    <scope>NUCLEOTIDE SEQUENCE [LARGE SCALE GENOMIC DNA]</scope>
    <source>
        <strain evidence="2 3">DSM 14724</strain>
    </source>
</reference>
<gene>
    <name evidence="2" type="ORF">DB31_5834</name>
</gene>
<evidence type="ECO:0008006" key="4">
    <source>
        <dbReference type="Google" id="ProtNLM"/>
    </source>
</evidence>
<protein>
    <recommendedName>
        <fullName evidence="4">Aminopeptidase</fullName>
    </recommendedName>
</protein>
<sequence>MARSKSKHRRVQMKNRQAWRKRMKKKKVAAKEAAAKKK</sequence>
<feature type="compositionally biased region" description="Basic and acidic residues" evidence="1">
    <location>
        <begin position="29"/>
        <end position="38"/>
    </location>
</feature>
<evidence type="ECO:0000313" key="3">
    <source>
        <dbReference type="Proteomes" id="UP000028725"/>
    </source>
</evidence>
<dbReference type="RefSeq" id="WP_044186029.1">
    <property type="nucleotide sequence ID" value="NZ_JMCB01000003.1"/>
</dbReference>
<dbReference type="PATRIC" id="fig|394096.3.peg.2310"/>
<organism evidence="2 3">
    <name type="scientific">Hyalangium minutum</name>
    <dbReference type="NCBI Taxonomy" id="394096"/>
    <lineage>
        <taxon>Bacteria</taxon>
        <taxon>Pseudomonadati</taxon>
        <taxon>Myxococcota</taxon>
        <taxon>Myxococcia</taxon>
        <taxon>Myxococcales</taxon>
        <taxon>Cystobacterineae</taxon>
        <taxon>Archangiaceae</taxon>
        <taxon>Hyalangium</taxon>
    </lineage>
</organism>
<comment type="caution">
    <text evidence="2">The sequence shown here is derived from an EMBL/GenBank/DDBJ whole genome shotgun (WGS) entry which is preliminary data.</text>
</comment>
<feature type="compositionally biased region" description="Basic residues" evidence="1">
    <location>
        <begin position="1"/>
        <end position="28"/>
    </location>
</feature>
<name>A0A085WSX9_9BACT</name>
<evidence type="ECO:0000313" key="2">
    <source>
        <dbReference type="EMBL" id="KFE70792.1"/>
    </source>
</evidence>
<dbReference type="EMBL" id="JMCB01000003">
    <property type="protein sequence ID" value="KFE70792.1"/>
    <property type="molecule type" value="Genomic_DNA"/>
</dbReference>